<dbReference type="AlphaFoldDB" id="A0A409VBL5"/>
<dbReference type="OrthoDB" id="3229610at2759"/>
<dbReference type="InterPro" id="IPR052337">
    <property type="entry name" value="SAT4-like"/>
</dbReference>
<comment type="subcellular location">
    <subcellularLocation>
        <location evidence="1">Membrane</location>
        <topology evidence="1">Multi-pass membrane protein</topology>
    </subcellularLocation>
</comment>
<evidence type="ECO:0000256" key="4">
    <source>
        <dbReference type="ARBA" id="ARBA00023136"/>
    </source>
</evidence>
<protein>
    <recommendedName>
        <fullName evidence="8">Rhodopsin domain-containing protein</fullName>
    </recommendedName>
</protein>
<dbReference type="Pfam" id="PF20684">
    <property type="entry name" value="Fung_rhodopsin"/>
    <property type="match status" value="1"/>
</dbReference>
<dbReference type="STRING" id="181874.A0A409VBL5"/>
<dbReference type="PANTHER" id="PTHR33048:SF47">
    <property type="entry name" value="INTEGRAL MEMBRANE PROTEIN-RELATED"/>
    <property type="match status" value="1"/>
</dbReference>
<evidence type="ECO:0000256" key="5">
    <source>
        <dbReference type="ARBA" id="ARBA00038359"/>
    </source>
</evidence>
<proteinExistence type="inferred from homology"/>
<evidence type="ECO:0000313" key="9">
    <source>
        <dbReference type="EMBL" id="PPQ64368.1"/>
    </source>
</evidence>
<feature type="transmembrane region" description="Helical" evidence="7">
    <location>
        <begin position="183"/>
        <end position="206"/>
    </location>
</feature>
<feature type="region of interest" description="Disordered" evidence="6">
    <location>
        <begin position="368"/>
        <end position="392"/>
    </location>
</feature>
<gene>
    <name evidence="9" type="ORF">CVT24_008437</name>
</gene>
<comment type="similarity">
    <text evidence="5">Belongs to the SAT4 family.</text>
</comment>
<sequence>MATLLVDPELLGRQHDELSEERLTWQVCLTIVHMSAIASACFRLLRRKFTGRLWWDDAFAAVSLFLNFVYFPTLWMRKNGPLTPFILVRRPAESDRPRLVAASWMAQVVFPLVLWSTRTSLALSTARFIPTRHLLQWLSVILACLFICFGVGTSIQSSIACGWDDTSWMHIPPFQCPVLEGAAIVRICLDIFADIAIIVLPACAFWHITKLPPLSRKLIKACFAASILVTATSIGTAATLFTKKESTSKEQQSQTQFFAVVISHLMITISIIVCNMLVVVTSIYRVFRADEKIKPIGAPDGPREVVQVVLVEVSNQTGAPGDFNSTNDVGSDHQHSSTSIPMSSIYSGQLTSIYESTHMSSAIMTSNQDTKEEISEVPRNLEVLDATQSSPV</sequence>
<evidence type="ECO:0000256" key="1">
    <source>
        <dbReference type="ARBA" id="ARBA00004141"/>
    </source>
</evidence>
<keyword evidence="3 7" id="KW-1133">Transmembrane helix</keyword>
<dbReference type="EMBL" id="NHTK01006087">
    <property type="protein sequence ID" value="PPQ64368.1"/>
    <property type="molecule type" value="Genomic_DNA"/>
</dbReference>
<evidence type="ECO:0000256" key="2">
    <source>
        <dbReference type="ARBA" id="ARBA00022692"/>
    </source>
</evidence>
<dbReference type="GO" id="GO:0016020">
    <property type="term" value="C:membrane"/>
    <property type="evidence" value="ECO:0007669"/>
    <property type="project" value="UniProtKB-SubCell"/>
</dbReference>
<evidence type="ECO:0000256" key="6">
    <source>
        <dbReference type="SAM" id="MobiDB-lite"/>
    </source>
</evidence>
<feature type="transmembrane region" description="Helical" evidence="7">
    <location>
        <begin position="23"/>
        <end position="45"/>
    </location>
</feature>
<evidence type="ECO:0000256" key="7">
    <source>
        <dbReference type="SAM" id="Phobius"/>
    </source>
</evidence>
<keyword evidence="10" id="KW-1185">Reference proteome</keyword>
<reference evidence="9 10" key="1">
    <citation type="journal article" date="2018" name="Evol. Lett.">
        <title>Horizontal gene cluster transfer increased hallucinogenic mushroom diversity.</title>
        <authorList>
            <person name="Reynolds H.T."/>
            <person name="Vijayakumar V."/>
            <person name="Gluck-Thaler E."/>
            <person name="Korotkin H.B."/>
            <person name="Matheny P.B."/>
            <person name="Slot J.C."/>
        </authorList>
    </citation>
    <scope>NUCLEOTIDE SEQUENCE [LARGE SCALE GENOMIC DNA]</scope>
    <source>
        <strain evidence="9 10">2629</strain>
    </source>
</reference>
<organism evidence="9 10">
    <name type="scientific">Panaeolus cyanescens</name>
    <dbReference type="NCBI Taxonomy" id="181874"/>
    <lineage>
        <taxon>Eukaryota</taxon>
        <taxon>Fungi</taxon>
        <taxon>Dikarya</taxon>
        <taxon>Basidiomycota</taxon>
        <taxon>Agaricomycotina</taxon>
        <taxon>Agaricomycetes</taxon>
        <taxon>Agaricomycetidae</taxon>
        <taxon>Agaricales</taxon>
        <taxon>Agaricineae</taxon>
        <taxon>Galeropsidaceae</taxon>
        <taxon>Panaeolus</taxon>
    </lineage>
</organism>
<evidence type="ECO:0000259" key="8">
    <source>
        <dbReference type="Pfam" id="PF20684"/>
    </source>
</evidence>
<dbReference type="Proteomes" id="UP000284842">
    <property type="component" value="Unassembled WGS sequence"/>
</dbReference>
<keyword evidence="4 7" id="KW-0472">Membrane</keyword>
<dbReference type="PANTHER" id="PTHR33048">
    <property type="entry name" value="PTH11-LIKE INTEGRAL MEMBRANE PROTEIN (AFU_ORTHOLOGUE AFUA_5G11245)"/>
    <property type="match status" value="1"/>
</dbReference>
<dbReference type="InterPro" id="IPR049326">
    <property type="entry name" value="Rhodopsin_dom_fungi"/>
</dbReference>
<accession>A0A409VBL5</accession>
<feature type="domain" description="Rhodopsin" evidence="8">
    <location>
        <begin position="43"/>
        <end position="277"/>
    </location>
</feature>
<feature type="transmembrane region" description="Helical" evidence="7">
    <location>
        <begin position="261"/>
        <end position="284"/>
    </location>
</feature>
<evidence type="ECO:0000256" key="3">
    <source>
        <dbReference type="ARBA" id="ARBA00022989"/>
    </source>
</evidence>
<feature type="compositionally biased region" description="Polar residues" evidence="6">
    <location>
        <begin position="319"/>
        <end position="329"/>
    </location>
</feature>
<comment type="caution">
    <text evidence="9">The sequence shown here is derived from an EMBL/GenBank/DDBJ whole genome shotgun (WGS) entry which is preliminary data.</text>
</comment>
<name>A0A409VBL5_9AGAR</name>
<keyword evidence="2 7" id="KW-0812">Transmembrane</keyword>
<dbReference type="InParanoid" id="A0A409VBL5"/>
<feature type="transmembrane region" description="Helical" evidence="7">
    <location>
        <begin position="96"/>
        <end position="116"/>
    </location>
</feature>
<feature type="transmembrane region" description="Helical" evidence="7">
    <location>
        <begin position="137"/>
        <end position="163"/>
    </location>
</feature>
<feature type="transmembrane region" description="Helical" evidence="7">
    <location>
        <begin position="218"/>
        <end position="241"/>
    </location>
</feature>
<feature type="transmembrane region" description="Helical" evidence="7">
    <location>
        <begin position="57"/>
        <end position="76"/>
    </location>
</feature>
<evidence type="ECO:0000313" key="10">
    <source>
        <dbReference type="Proteomes" id="UP000284842"/>
    </source>
</evidence>
<feature type="region of interest" description="Disordered" evidence="6">
    <location>
        <begin position="319"/>
        <end position="341"/>
    </location>
</feature>